<keyword evidence="3" id="KW-0436">Ligase</keyword>
<keyword evidence="1 3" id="KW-0819">tRNA processing</keyword>
<accession>A0A412IQM4</accession>
<dbReference type="SUPFAM" id="SSF52374">
    <property type="entry name" value="Nucleotidylyl transferase"/>
    <property type="match status" value="1"/>
</dbReference>
<dbReference type="HAMAP" id="MF_01539">
    <property type="entry name" value="TmcAL"/>
    <property type="match status" value="1"/>
</dbReference>
<comment type="function">
    <text evidence="3">Catalyzes the formation of N(4)-acetylcytidine (ac(4)C) at the wobble position of elongator tRNA(Met), using acetate and ATP as substrates. First activates an acetate ion to form acetyladenylate (Ac-AMP) and then transfers the acetyl group to tRNA to form ac(4)C34.</text>
</comment>
<keyword evidence="3" id="KW-0547">Nucleotide-binding</keyword>
<dbReference type="Gene3D" id="3.40.50.620">
    <property type="entry name" value="HUPs"/>
    <property type="match status" value="1"/>
</dbReference>
<comment type="caution">
    <text evidence="4">The sequence shown here is derived from an EMBL/GenBank/DDBJ whole genome shotgun (WGS) entry which is preliminary data.</text>
</comment>
<dbReference type="InterPro" id="IPR004821">
    <property type="entry name" value="Cyt_trans-like"/>
</dbReference>
<dbReference type="InterPro" id="IPR008513">
    <property type="entry name" value="tRNA(Met)_cyd_acetate_ligase"/>
</dbReference>
<protein>
    <recommendedName>
        <fullName evidence="3">tRNA(Met) cytidine acetate ligase</fullName>
        <ecNumber evidence="3">6.3.4.-</ecNumber>
    </recommendedName>
</protein>
<evidence type="ECO:0000313" key="4">
    <source>
        <dbReference type="EMBL" id="RGS40683.1"/>
    </source>
</evidence>
<dbReference type="PANTHER" id="PTHR37825:SF1">
    <property type="entry name" value="TRNA(MET) CYTIDINE ACETATE LIGASE"/>
    <property type="match status" value="1"/>
</dbReference>
<keyword evidence="3" id="KW-0963">Cytoplasm</keyword>
<dbReference type="EC" id="6.3.4.-" evidence="3"/>
<feature type="binding site" evidence="3">
    <location>
        <begin position="206"/>
        <end position="207"/>
    </location>
    <ligand>
        <name>ATP</name>
        <dbReference type="ChEBI" id="CHEBI:30616"/>
    </ligand>
</feature>
<dbReference type="NCBIfam" id="TIGR00125">
    <property type="entry name" value="cyt_tran_rel"/>
    <property type="match status" value="1"/>
</dbReference>
<feature type="binding site" evidence="3">
    <location>
        <position position="181"/>
    </location>
    <ligand>
        <name>ATP</name>
        <dbReference type="ChEBI" id="CHEBI:30616"/>
    </ligand>
</feature>
<dbReference type="GO" id="GO:0005524">
    <property type="term" value="F:ATP binding"/>
    <property type="evidence" value="ECO:0007669"/>
    <property type="project" value="UniProtKB-KW"/>
</dbReference>
<dbReference type="Pfam" id="PF05636">
    <property type="entry name" value="HIGH_NTase1"/>
    <property type="match status" value="1"/>
</dbReference>
<proteinExistence type="inferred from homology"/>
<dbReference type="InterPro" id="IPR014729">
    <property type="entry name" value="Rossmann-like_a/b/a_fold"/>
</dbReference>
<evidence type="ECO:0000313" key="5">
    <source>
        <dbReference type="Proteomes" id="UP000283295"/>
    </source>
</evidence>
<dbReference type="OrthoDB" id="9769796at2"/>
<gene>
    <name evidence="3" type="primary">tmcAL</name>
    <name evidence="4" type="ORF">DWX94_10065</name>
</gene>
<sequence length="434" mass="48426">MSTVGIVCEYNPFHKGHLYQIEQAKKLTEADHVVCFMSGNFLQRGIPALADKFTRAEAAIKCGVDVIFEIPFVYSTSSARDYATAAVTMMDMSGAIDFISFGAETDDLVLLSQIADIVENEPPQVSDSIRRSVASGMTYGAARATAIEDYLQKKDIVRNNPSNSSSSVSKSSIGSVMSSPNNILAIEYLAALKRIKSKIKPVIIKRIISDYNSNEAVHDICSASAIRSLLRNSDIKTIERHVPKECYCILDTNYRKTFPVFEDHLSSLLAAARLLYGRYDLSPSISSFSEIVDMDRDLYNRMSKIDSDMSFSDTTKTIKSRNYTLTHIQRALLHYVMQLTKTDYDTYKSNGWIYYLRLIGLNTRAGGIVKQIKKNSYIPVITRAPEAASVLSTVGKSMFGYDIKSTAIYNSLIYSAYGTKLKNEYEHTIPVITD</sequence>
<dbReference type="EMBL" id="QRVK01000026">
    <property type="protein sequence ID" value="RGS40683.1"/>
    <property type="molecule type" value="Genomic_DNA"/>
</dbReference>
<dbReference type="PANTHER" id="PTHR37825">
    <property type="entry name" value="TRNA(MET) CYTIDINE ACETATE LIGASE"/>
    <property type="match status" value="1"/>
</dbReference>
<organism evidence="4 5">
    <name type="scientific">Coprococcus eutactus</name>
    <dbReference type="NCBI Taxonomy" id="33043"/>
    <lineage>
        <taxon>Bacteria</taxon>
        <taxon>Bacillati</taxon>
        <taxon>Bacillota</taxon>
        <taxon>Clostridia</taxon>
        <taxon>Lachnospirales</taxon>
        <taxon>Lachnospiraceae</taxon>
        <taxon>Coprococcus</taxon>
    </lineage>
</organism>
<evidence type="ECO:0000256" key="1">
    <source>
        <dbReference type="ARBA" id="ARBA00022694"/>
    </source>
</evidence>
<dbReference type="GO" id="GO:0006400">
    <property type="term" value="P:tRNA modification"/>
    <property type="evidence" value="ECO:0007669"/>
    <property type="project" value="UniProtKB-UniRule"/>
</dbReference>
<keyword evidence="3" id="KW-0820">tRNA-binding</keyword>
<comment type="subcellular location">
    <subcellularLocation>
        <location evidence="3">Cytoplasm</location>
    </subcellularLocation>
</comment>
<feature type="binding site" evidence="3">
    <location>
        <position position="102"/>
    </location>
    <ligand>
        <name>ATP</name>
        <dbReference type="ChEBI" id="CHEBI:30616"/>
    </ligand>
</feature>
<keyword evidence="2 3" id="KW-0694">RNA-binding</keyword>
<dbReference type="AlphaFoldDB" id="A0A412IQM4"/>
<keyword evidence="3" id="KW-0067">ATP-binding</keyword>
<evidence type="ECO:0000256" key="2">
    <source>
        <dbReference type="ARBA" id="ARBA00022884"/>
    </source>
</evidence>
<evidence type="ECO:0000256" key="3">
    <source>
        <dbReference type="HAMAP-Rule" id="MF_01539"/>
    </source>
</evidence>
<dbReference type="GO" id="GO:0016879">
    <property type="term" value="F:ligase activity, forming carbon-nitrogen bonds"/>
    <property type="evidence" value="ECO:0007669"/>
    <property type="project" value="UniProtKB-UniRule"/>
</dbReference>
<dbReference type="Proteomes" id="UP000283295">
    <property type="component" value="Unassembled WGS sequence"/>
</dbReference>
<feature type="binding site" evidence="3">
    <location>
        <begin position="7"/>
        <end position="20"/>
    </location>
    <ligand>
        <name>ATP</name>
        <dbReference type="ChEBI" id="CHEBI:30616"/>
    </ligand>
</feature>
<dbReference type="GO" id="GO:0005737">
    <property type="term" value="C:cytoplasm"/>
    <property type="evidence" value="ECO:0007669"/>
    <property type="project" value="UniProtKB-SubCell"/>
</dbReference>
<reference evidence="4 5" key="1">
    <citation type="submission" date="2018-08" db="EMBL/GenBank/DDBJ databases">
        <title>A genome reference for cultivated species of the human gut microbiota.</title>
        <authorList>
            <person name="Zou Y."/>
            <person name="Xue W."/>
            <person name="Luo G."/>
        </authorList>
    </citation>
    <scope>NUCLEOTIDE SEQUENCE [LARGE SCALE GENOMIC DNA]</scope>
    <source>
        <strain evidence="4 5">AF22-21</strain>
    </source>
</reference>
<comment type="similarity">
    <text evidence="3">Belongs to the TmcAL family.</text>
</comment>
<comment type="catalytic activity">
    <reaction evidence="3">
        <text>cytidine(34) in elongator tRNA(Met) + acetate + ATP = N(4)-acetylcytidine(34) in elongator tRNA(Met) + AMP + diphosphate</text>
        <dbReference type="Rhea" id="RHEA:58144"/>
        <dbReference type="Rhea" id="RHEA-COMP:10693"/>
        <dbReference type="Rhea" id="RHEA-COMP:10694"/>
        <dbReference type="ChEBI" id="CHEBI:30089"/>
        <dbReference type="ChEBI" id="CHEBI:30616"/>
        <dbReference type="ChEBI" id="CHEBI:33019"/>
        <dbReference type="ChEBI" id="CHEBI:74900"/>
        <dbReference type="ChEBI" id="CHEBI:82748"/>
        <dbReference type="ChEBI" id="CHEBI:456215"/>
    </reaction>
</comment>
<name>A0A412IQM4_9FIRM</name>
<dbReference type="GO" id="GO:0000049">
    <property type="term" value="F:tRNA binding"/>
    <property type="evidence" value="ECO:0007669"/>
    <property type="project" value="UniProtKB-KW"/>
</dbReference>